<dbReference type="GO" id="GO:0016791">
    <property type="term" value="F:phosphatase activity"/>
    <property type="evidence" value="ECO:0007669"/>
    <property type="project" value="TreeGrafter"/>
</dbReference>
<dbReference type="GO" id="GO:0005737">
    <property type="term" value="C:cytoplasm"/>
    <property type="evidence" value="ECO:0007669"/>
    <property type="project" value="TreeGrafter"/>
</dbReference>
<reference evidence="3 4" key="1">
    <citation type="submission" date="2014-05" db="EMBL/GenBank/DDBJ databases">
        <title>ATOL: Assembling a taxonomically balanced genome-scale reconstruction of the evolutionary history of the Enterobacteriaceae.</title>
        <authorList>
            <person name="Plunkett G.III."/>
            <person name="Neeno-Eckwall E.C."/>
            <person name="Glasner J.D."/>
            <person name="Perna N.T."/>
        </authorList>
    </citation>
    <scope>NUCLEOTIDE SEQUENCE [LARGE SCALE GENOMIC DNA]</scope>
    <source>
        <strain evidence="3 4">ATCC 33852</strain>
    </source>
</reference>
<sequence length="251" mass="27823">MIRQIAVFSDVHANLPALKAVLEDIDARQITEIYCLGDLVDFAPWPNEVIELVRQRQIPTVMGNHDDRVAFDRPVTPMAKHPPEERDARVEAIALSKATISAENMAYLRDLPFKRRVVLGEGDKAKSLLLVHASANAIHEYIYEDHSPSALAEMCAANHTDGMLMGHTHHAYVRQLATEQGKSLLMGNTGATGRIKPGEPLATYMICTWQEGDISAEIVTVEYNVVETVSAIIHSQIPDFYARELINNSLG</sequence>
<dbReference type="eggNOG" id="COG0639">
    <property type="taxonomic scope" value="Bacteria"/>
</dbReference>
<dbReference type="RefSeq" id="WP_034793994.1">
    <property type="nucleotide sequence ID" value="NZ_JMPJ01000066.1"/>
</dbReference>
<dbReference type="PANTHER" id="PTHR42850">
    <property type="entry name" value="METALLOPHOSPHOESTERASE"/>
    <property type="match status" value="1"/>
</dbReference>
<evidence type="ECO:0000313" key="4">
    <source>
        <dbReference type="Proteomes" id="UP000028640"/>
    </source>
</evidence>
<protein>
    <submittedName>
        <fullName evidence="3">Calcineurin-like phosphoesterase superfamily protein</fullName>
        <ecNumber evidence="3">3.1.-.-</ecNumber>
    </submittedName>
</protein>
<keyword evidence="4" id="KW-1185">Reference proteome</keyword>
<dbReference type="Pfam" id="PF12850">
    <property type="entry name" value="Metallophos_2"/>
    <property type="match status" value="1"/>
</dbReference>
<dbReference type="AlphaFoldDB" id="A0A085G5F5"/>
<evidence type="ECO:0000259" key="2">
    <source>
        <dbReference type="Pfam" id="PF12850"/>
    </source>
</evidence>
<accession>A0A085G5F5</accession>
<dbReference type="GeneID" id="78381953"/>
<proteinExistence type="inferred from homology"/>
<dbReference type="Gene3D" id="3.60.21.10">
    <property type="match status" value="1"/>
</dbReference>
<evidence type="ECO:0000256" key="1">
    <source>
        <dbReference type="ARBA" id="ARBA00008950"/>
    </source>
</evidence>
<organism evidence="3 4">
    <name type="scientific">Ewingella americana (strain ATCC 33852 / DSM 4580 / CCUG 14506 / JCM 5911 / LMG 7869 / NCTC 12157 / CDC 1468-78)</name>
    <dbReference type="NCBI Taxonomy" id="910964"/>
    <lineage>
        <taxon>Bacteria</taxon>
        <taxon>Pseudomonadati</taxon>
        <taxon>Pseudomonadota</taxon>
        <taxon>Gammaproteobacteria</taxon>
        <taxon>Enterobacterales</taxon>
        <taxon>Yersiniaceae</taxon>
        <taxon>Ewingella</taxon>
    </lineage>
</organism>
<comment type="caution">
    <text evidence="3">The sequence shown here is derived from an EMBL/GenBank/DDBJ whole genome shotgun (WGS) entry which is preliminary data.</text>
</comment>
<keyword evidence="3" id="KW-0378">Hydrolase</keyword>
<dbReference type="SUPFAM" id="SSF56300">
    <property type="entry name" value="Metallo-dependent phosphatases"/>
    <property type="match status" value="1"/>
</dbReference>
<dbReference type="InterPro" id="IPR050126">
    <property type="entry name" value="Ap4A_hydrolase"/>
</dbReference>
<gene>
    <name evidence="3" type="ORF">GEAM_3513</name>
</gene>
<feature type="domain" description="Calcineurin-like phosphoesterase" evidence="2">
    <location>
        <begin position="4"/>
        <end position="210"/>
    </location>
</feature>
<dbReference type="OrthoDB" id="9813918at2"/>
<dbReference type="EC" id="3.1.-.-" evidence="3"/>
<dbReference type="CDD" id="cd00838">
    <property type="entry name" value="MPP_superfamily"/>
    <property type="match status" value="1"/>
</dbReference>
<comment type="similarity">
    <text evidence="1">Belongs to the metallophosphoesterase superfamily. YfcE family.</text>
</comment>
<dbReference type="InterPro" id="IPR024654">
    <property type="entry name" value="Calcineurin-like_PHP_lpxH"/>
</dbReference>
<dbReference type="PANTHER" id="PTHR42850:SF2">
    <property type="entry name" value="BLL5683 PROTEIN"/>
    <property type="match status" value="1"/>
</dbReference>
<dbReference type="Proteomes" id="UP000028640">
    <property type="component" value="Unassembled WGS sequence"/>
</dbReference>
<dbReference type="STRING" id="910964.GEAM_3513"/>
<evidence type="ECO:0000313" key="3">
    <source>
        <dbReference type="EMBL" id="KFC78950.1"/>
    </source>
</evidence>
<name>A0A085G5F5_EWIA3</name>
<dbReference type="InterPro" id="IPR029052">
    <property type="entry name" value="Metallo-depent_PP-like"/>
</dbReference>
<dbReference type="InterPro" id="IPR011152">
    <property type="entry name" value="Pesterase_MJ0912"/>
</dbReference>
<dbReference type="PIRSF" id="PIRSF000883">
    <property type="entry name" value="Pesterase_MJ0912"/>
    <property type="match status" value="1"/>
</dbReference>
<dbReference type="EMBL" id="JMPJ01000066">
    <property type="protein sequence ID" value="KFC78950.1"/>
    <property type="molecule type" value="Genomic_DNA"/>
</dbReference>